<protein>
    <submittedName>
        <fullName evidence="2">Trk system potassium uptake protein TrkA</fullName>
    </submittedName>
</protein>
<dbReference type="Pfam" id="PF02080">
    <property type="entry name" value="TrkA_C"/>
    <property type="match status" value="1"/>
</dbReference>
<gene>
    <name evidence="2" type="ORF">SAMN04488096_105124</name>
</gene>
<evidence type="ECO:0000313" key="3">
    <source>
        <dbReference type="Proteomes" id="UP000184225"/>
    </source>
</evidence>
<dbReference type="InterPro" id="IPR036721">
    <property type="entry name" value="RCK_C_sf"/>
</dbReference>
<reference evidence="2 3" key="1">
    <citation type="submission" date="2016-11" db="EMBL/GenBank/DDBJ databases">
        <authorList>
            <person name="Jaros S."/>
            <person name="Januszkiewicz K."/>
            <person name="Wedrychowicz H."/>
        </authorList>
    </citation>
    <scope>NUCLEOTIDE SEQUENCE [LARGE SCALE GENOMIC DNA]</scope>
    <source>
        <strain evidence="2 3">DSM 21425</strain>
    </source>
</reference>
<dbReference type="InterPro" id="IPR003148">
    <property type="entry name" value="RCK_N"/>
</dbReference>
<feature type="domain" description="RCK N-terminal" evidence="1">
    <location>
        <begin position="1"/>
        <end position="116"/>
    </location>
</feature>
<dbReference type="InterPro" id="IPR006037">
    <property type="entry name" value="RCK_C"/>
</dbReference>
<dbReference type="InterPro" id="IPR050721">
    <property type="entry name" value="Trk_Ktr_HKT_K-transport"/>
</dbReference>
<proteinExistence type="predicted"/>
<dbReference type="Gene3D" id="3.30.70.1450">
    <property type="entry name" value="Regulator of K+ conductance, C-terminal domain"/>
    <property type="match status" value="1"/>
</dbReference>
<dbReference type="STRING" id="579105.SAMN04488096_105124"/>
<organism evidence="2 3">
    <name type="scientific">Mesonia phycicola</name>
    <dbReference type="NCBI Taxonomy" id="579105"/>
    <lineage>
        <taxon>Bacteria</taxon>
        <taxon>Pseudomonadati</taxon>
        <taxon>Bacteroidota</taxon>
        <taxon>Flavobacteriia</taxon>
        <taxon>Flavobacteriales</taxon>
        <taxon>Flavobacteriaceae</taxon>
        <taxon>Mesonia</taxon>
    </lineage>
</organism>
<dbReference type="PANTHER" id="PTHR43833:SF7">
    <property type="entry name" value="KTR SYSTEM POTASSIUM UPTAKE PROTEIN C"/>
    <property type="match status" value="1"/>
</dbReference>
<dbReference type="Pfam" id="PF02254">
    <property type="entry name" value="TrkA_N"/>
    <property type="match status" value="1"/>
</dbReference>
<dbReference type="PROSITE" id="PS51201">
    <property type="entry name" value="RCK_N"/>
    <property type="match status" value="1"/>
</dbReference>
<dbReference type="Gene3D" id="3.40.50.720">
    <property type="entry name" value="NAD(P)-binding Rossmann-like Domain"/>
    <property type="match status" value="1"/>
</dbReference>
<dbReference type="OrthoDB" id="9776294at2"/>
<accession>A0A1M6EKB2</accession>
<dbReference type="GO" id="GO:0006813">
    <property type="term" value="P:potassium ion transport"/>
    <property type="evidence" value="ECO:0007669"/>
    <property type="project" value="InterPro"/>
</dbReference>
<dbReference type="InterPro" id="IPR036291">
    <property type="entry name" value="NAD(P)-bd_dom_sf"/>
</dbReference>
<dbReference type="SUPFAM" id="SSF51735">
    <property type="entry name" value="NAD(P)-binding Rossmann-fold domains"/>
    <property type="match status" value="1"/>
</dbReference>
<sequence>MKIVVIGLGNFGMALAVHLAGSGNEVIAADRDIEKIELIKDKVSHAVAIDATNENAYHSLPLKSTDIAIVAIGSEEGAAMMSTAIIKKITDAKVVARSSSTIQDTILEAMGVDQIIHPEQEFAERLTKKINLKGSIDNFEIDDEYLVSEVAVCDELIGKDLIKSNFRSKFNLNIITILRKKEYTNIIGRKSSKKEVIGMPKPETVFHKNDVLVVFGKKSDIQKYLKEDANSTNN</sequence>
<dbReference type="GO" id="GO:0008324">
    <property type="term" value="F:monoatomic cation transmembrane transporter activity"/>
    <property type="evidence" value="ECO:0007669"/>
    <property type="project" value="InterPro"/>
</dbReference>
<dbReference type="PANTHER" id="PTHR43833">
    <property type="entry name" value="POTASSIUM CHANNEL PROTEIN 2-RELATED-RELATED"/>
    <property type="match status" value="1"/>
</dbReference>
<name>A0A1M6EKB2_9FLAO</name>
<evidence type="ECO:0000259" key="1">
    <source>
        <dbReference type="PROSITE" id="PS51201"/>
    </source>
</evidence>
<keyword evidence="3" id="KW-1185">Reference proteome</keyword>
<dbReference type="Proteomes" id="UP000184225">
    <property type="component" value="Unassembled WGS sequence"/>
</dbReference>
<dbReference type="SUPFAM" id="SSF116726">
    <property type="entry name" value="TrkA C-terminal domain-like"/>
    <property type="match status" value="1"/>
</dbReference>
<evidence type="ECO:0000313" key="2">
    <source>
        <dbReference type="EMBL" id="SHI85826.1"/>
    </source>
</evidence>
<dbReference type="AlphaFoldDB" id="A0A1M6EKB2"/>
<dbReference type="RefSeq" id="WP_073150403.1">
    <property type="nucleotide sequence ID" value="NZ_FQYY01000005.1"/>
</dbReference>
<dbReference type="EMBL" id="FQYY01000005">
    <property type="protein sequence ID" value="SHI85826.1"/>
    <property type="molecule type" value="Genomic_DNA"/>
</dbReference>